<dbReference type="Pfam" id="PF01546">
    <property type="entry name" value="Peptidase_M20"/>
    <property type="match status" value="1"/>
</dbReference>
<dbReference type="PANTHER" id="PTHR43270:SF8">
    <property type="entry name" value="DI- AND TRIPEPTIDASE DUG2-RELATED"/>
    <property type="match status" value="1"/>
</dbReference>
<evidence type="ECO:0000256" key="7">
    <source>
        <dbReference type="PROSITE-ProRule" id="PRU00221"/>
    </source>
</evidence>
<dbReference type="Pfam" id="PF07687">
    <property type="entry name" value="M20_dimer"/>
    <property type="match status" value="1"/>
</dbReference>
<accession>A0AAV5QT89</accession>
<keyword evidence="5" id="KW-0677">Repeat</keyword>
<dbReference type="PROSITE" id="PS00678">
    <property type="entry name" value="WD_REPEATS_1"/>
    <property type="match status" value="1"/>
</dbReference>
<organism evidence="9 10">
    <name type="scientific">Saccharomycopsis crataegensis</name>
    <dbReference type="NCBI Taxonomy" id="43959"/>
    <lineage>
        <taxon>Eukaryota</taxon>
        <taxon>Fungi</taxon>
        <taxon>Dikarya</taxon>
        <taxon>Ascomycota</taxon>
        <taxon>Saccharomycotina</taxon>
        <taxon>Saccharomycetes</taxon>
        <taxon>Saccharomycopsidaceae</taxon>
        <taxon>Saccharomycopsis</taxon>
    </lineage>
</organism>
<reference evidence="9 10" key="1">
    <citation type="journal article" date="2023" name="Elife">
        <title>Identification of key yeast species and microbe-microbe interactions impacting larval growth of Drosophila in the wild.</title>
        <authorList>
            <person name="Mure A."/>
            <person name="Sugiura Y."/>
            <person name="Maeda R."/>
            <person name="Honda K."/>
            <person name="Sakurai N."/>
            <person name="Takahashi Y."/>
            <person name="Watada M."/>
            <person name="Katoh T."/>
            <person name="Gotoh A."/>
            <person name="Gotoh Y."/>
            <person name="Taniguchi I."/>
            <person name="Nakamura K."/>
            <person name="Hayashi T."/>
            <person name="Katayama T."/>
            <person name="Uemura T."/>
            <person name="Hattori Y."/>
        </authorList>
    </citation>
    <scope>NUCLEOTIDE SEQUENCE [LARGE SCALE GENOMIC DNA]</scope>
    <source>
        <strain evidence="9 10">SC-9</strain>
    </source>
</reference>
<name>A0AAV5QT89_9ASCO</name>
<dbReference type="InterPro" id="IPR011650">
    <property type="entry name" value="Peptidase_M20_dimer"/>
</dbReference>
<protein>
    <submittedName>
        <fullName evidence="9">Glutamine amidotransferase subunit</fullName>
    </submittedName>
</protein>
<comment type="similarity">
    <text evidence="1">Belongs to the peptidase M20A family.</text>
</comment>
<feature type="domain" description="Peptidase M20 dimerisation" evidence="8">
    <location>
        <begin position="690"/>
        <end position="840"/>
    </location>
</feature>
<evidence type="ECO:0000313" key="9">
    <source>
        <dbReference type="EMBL" id="GMM37363.1"/>
    </source>
</evidence>
<dbReference type="Gene3D" id="3.30.70.360">
    <property type="match status" value="1"/>
</dbReference>
<dbReference type="AlphaFoldDB" id="A0AAV5QT89"/>
<keyword evidence="6" id="KW-0378">Hydrolase</keyword>
<proteinExistence type="inferred from homology"/>
<evidence type="ECO:0000256" key="4">
    <source>
        <dbReference type="ARBA" id="ARBA00022723"/>
    </source>
</evidence>
<dbReference type="PIRSF" id="PIRSF037237">
    <property type="entry name" value="Peptidase_WD_repeats_DUG2"/>
    <property type="match status" value="1"/>
</dbReference>
<dbReference type="SUPFAM" id="SSF53187">
    <property type="entry name" value="Zn-dependent exopeptidases"/>
    <property type="match status" value="1"/>
</dbReference>
<dbReference type="GO" id="GO:0006751">
    <property type="term" value="P:glutathione catabolic process"/>
    <property type="evidence" value="ECO:0007669"/>
    <property type="project" value="InterPro"/>
</dbReference>
<sequence length="1000" mass="112844">MSFDKHLPVVNNSLYSLSNASNSSIASINININNIADDSHNLAASTMYNPIPSTTGPGTAEDISPTLLHHWSHGYSVLSIAVSKKHNILFAGTQDSKLLACDLTNFQTITTIDTEHNGSILNLKISDNEKYLFSTSSDSLIKIWDISKLTATKSGIFKNSYPLIQELTTIYSLLDVGDIFSIALSHKLNVLFFGTQNACIQWVNLSDKKNFIKVSKKTLNKLPFLRYDKFFDSKPGVRGSEKNFSNEINEKVQKYSDKLEKTKSNLSLIETPLNNVIPFAHNGFIYDMKIVPSSLFQGSNFPNHVNIEKFSEYLISTAGDGLVKIWGIYDKVIENGPQLKFLHELDNEDPVLSITINGVFLYCGLTDSKVKVWDLSTLQLIRLIDKDNMGEINSLVYCPTLNCLFKGTETGCCQYSMHISSENYDNNNDVTVDNGAVWKSKEKSILAVDIIFNSNNTDILVTAGQSGISIWNLPTRNNNFFSNTNQVILNDQPNLDMLSNNHMLKHLSTFISFKTISKRPDLYIDDSRNCANFLNCILKSYGASETRLLPVENGNPVVYALFKANGPEVDNYERTPRVLWYGHYDVVETENDKGWDTDPFTLTAQDGYLYSRGVSDNKGPVLSSIFSISELHTTKKLNSDVVFLIEGEEESGSFGFHKTIGQNKELVGDIDWILFSNSYWLDDYTPCLNYGLRGLISCEVEMHSEKPDRHSGVDGGISREPTIDLINLLSTLTDNRDGQVLVPGFYDPILPISEEELKLYRNIIENVVPDTKNHTDLNINNLLRKWRLPSLTIHKLRVSGPKNSTIIPKVASTTLSLRIVPDQNIDTVKSSLVNYLRDNFSKFNTTNILKIKIMKKTEPWLGDLNNDFYKILNDAISEVWNVQPLYIREGGSISSIRFLEKFFNANAAQIPCGQSSDNAHLNDERLRITNLFNLKKILTRVFQQVPLNDHKNQVAFEQENYNNDGAKDTDEFAFEGTAIETKKKQKTYELEEFLNKLVIH</sequence>
<evidence type="ECO:0000256" key="2">
    <source>
        <dbReference type="ARBA" id="ARBA00022574"/>
    </source>
</evidence>
<dbReference type="InterPro" id="IPR017149">
    <property type="entry name" value="GSH_degradosome_Dug2"/>
</dbReference>
<dbReference type="GO" id="GO:0046872">
    <property type="term" value="F:metal ion binding"/>
    <property type="evidence" value="ECO:0007669"/>
    <property type="project" value="UniProtKB-KW"/>
</dbReference>
<dbReference type="InterPro" id="IPR001680">
    <property type="entry name" value="WD40_rpt"/>
</dbReference>
<dbReference type="PANTHER" id="PTHR43270">
    <property type="entry name" value="BETA-ALA-HIS DIPEPTIDASE"/>
    <property type="match status" value="1"/>
</dbReference>
<evidence type="ECO:0000259" key="8">
    <source>
        <dbReference type="Pfam" id="PF07687"/>
    </source>
</evidence>
<comment type="caution">
    <text evidence="9">The sequence shown here is derived from an EMBL/GenBank/DDBJ whole genome shotgun (WGS) entry which is preliminary data.</text>
</comment>
<dbReference type="InterPro" id="IPR036322">
    <property type="entry name" value="WD40_repeat_dom_sf"/>
</dbReference>
<dbReference type="GO" id="GO:0008233">
    <property type="term" value="F:peptidase activity"/>
    <property type="evidence" value="ECO:0007669"/>
    <property type="project" value="UniProtKB-KW"/>
</dbReference>
<dbReference type="EMBL" id="BTFZ01000011">
    <property type="protein sequence ID" value="GMM37363.1"/>
    <property type="molecule type" value="Genomic_DNA"/>
</dbReference>
<keyword evidence="2 7" id="KW-0853">WD repeat</keyword>
<keyword evidence="4" id="KW-0479">Metal-binding</keyword>
<dbReference type="InterPro" id="IPR051458">
    <property type="entry name" value="Cyt/Met_Dipeptidase"/>
</dbReference>
<dbReference type="Proteomes" id="UP001360560">
    <property type="component" value="Unassembled WGS sequence"/>
</dbReference>
<dbReference type="PROSITE" id="PS50294">
    <property type="entry name" value="WD_REPEATS_REGION"/>
    <property type="match status" value="1"/>
</dbReference>
<evidence type="ECO:0000256" key="6">
    <source>
        <dbReference type="ARBA" id="ARBA00022801"/>
    </source>
</evidence>
<dbReference type="InterPro" id="IPR019775">
    <property type="entry name" value="WD40_repeat_CS"/>
</dbReference>
<dbReference type="Gene3D" id="3.40.630.10">
    <property type="entry name" value="Zn peptidases"/>
    <property type="match status" value="1"/>
</dbReference>
<keyword evidence="9" id="KW-0315">Glutamine amidotransferase</keyword>
<dbReference type="InterPro" id="IPR002933">
    <property type="entry name" value="Peptidase_M20"/>
</dbReference>
<dbReference type="InterPro" id="IPR015943">
    <property type="entry name" value="WD40/YVTN_repeat-like_dom_sf"/>
</dbReference>
<evidence type="ECO:0000256" key="5">
    <source>
        <dbReference type="ARBA" id="ARBA00022737"/>
    </source>
</evidence>
<dbReference type="GO" id="GO:0006508">
    <property type="term" value="P:proteolysis"/>
    <property type="evidence" value="ECO:0007669"/>
    <property type="project" value="UniProtKB-KW"/>
</dbReference>
<dbReference type="SUPFAM" id="SSF50978">
    <property type="entry name" value="WD40 repeat-like"/>
    <property type="match status" value="1"/>
</dbReference>
<dbReference type="RefSeq" id="XP_064854359.1">
    <property type="nucleotide sequence ID" value="XM_064998287.1"/>
</dbReference>
<dbReference type="SMART" id="SM00320">
    <property type="entry name" value="WD40"/>
    <property type="match status" value="5"/>
</dbReference>
<dbReference type="GeneID" id="90075338"/>
<feature type="repeat" description="WD" evidence="7">
    <location>
        <begin position="113"/>
        <end position="154"/>
    </location>
</feature>
<dbReference type="Pfam" id="PF00400">
    <property type="entry name" value="WD40"/>
    <property type="match status" value="1"/>
</dbReference>
<keyword evidence="10" id="KW-1185">Reference proteome</keyword>
<evidence type="ECO:0000256" key="1">
    <source>
        <dbReference type="ARBA" id="ARBA00006247"/>
    </source>
</evidence>
<evidence type="ECO:0000256" key="3">
    <source>
        <dbReference type="ARBA" id="ARBA00022670"/>
    </source>
</evidence>
<evidence type="ECO:0000313" key="10">
    <source>
        <dbReference type="Proteomes" id="UP001360560"/>
    </source>
</evidence>
<dbReference type="PROSITE" id="PS50082">
    <property type="entry name" value="WD_REPEATS_2"/>
    <property type="match status" value="1"/>
</dbReference>
<gene>
    <name evidence="9" type="ORF">DASC09_046880</name>
</gene>
<keyword evidence="3" id="KW-0645">Protease</keyword>
<dbReference type="Gene3D" id="2.130.10.10">
    <property type="entry name" value="YVTN repeat-like/Quinoprotein amine dehydrogenase"/>
    <property type="match status" value="2"/>
</dbReference>